<accession>A0A3N4RE53</accession>
<dbReference type="EMBL" id="RKQG01000006">
    <property type="protein sequence ID" value="RPE26627.1"/>
    <property type="molecule type" value="Genomic_DNA"/>
</dbReference>
<organism evidence="1 2">
    <name type="scientific">Kitasatospora cineracea</name>
    <dbReference type="NCBI Taxonomy" id="88074"/>
    <lineage>
        <taxon>Bacteria</taxon>
        <taxon>Bacillati</taxon>
        <taxon>Actinomycetota</taxon>
        <taxon>Actinomycetes</taxon>
        <taxon>Kitasatosporales</taxon>
        <taxon>Streptomycetaceae</taxon>
        <taxon>Kitasatospora</taxon>
    </lineage>
</organism>
<name>A0A3N4RE53_9ACTN</name>
<keyword evidence="2" id="KW-1185">Reference proteome</keyword>
<protein>
    <submittedName>
        <fullName evidence="1">Uncharacterized protein</fullName>
    </submittedName>
</protein>
<dbReference type="AlphaFoldDB" id="A0A3N4RE53"/>
<sequence length="58" mass="5943">MSALTPAIRQSAPASLVDLAADAEAQQWTVSVAFVAAGAEGQTADLWRVELDALTEAG</sequence>
<gene>
    <name evidence="1" type="ORF">EDD38_7689</name>
</gene>
<comment type="caution">
    <text evidence="1">The sequence shown here is derived from an EMBL/GenBank/DDBJ whole genome shotgun (WGS) entry which is preliminary data.</text>
</comment>
<evidence type="ECO:0000313" key="2">
    <source>
        <dbReference type="Proteomes" id="UP000266906"/>
    </source>
</evidence>
<feature type="non-terminal residue" evidence="1">
    <location>
        <position position="58"/>
    </location>
</feature>
<reference evidence="1 2" key="1">
    <citation type="submission" date="2018-11" db="EMBL/GenBank/DDBJ databases">
        <title>Sequencing the genomes of 1000 actinobacteria strains.</title>
        <authorList>
            <person name="Klenk H.-P."/>
        </authorList>
    </citation>
    <scope>NUCLEOTIDE SEQUENCE [LARGE SCALE GENOMIC DNA]</scope>
    <source>
        <strain evidence="1 2">DSM 44781</strain>
    </source>
</reference>
<evidence type="ECO:0000313" key="1">
    <source>
        <dbReference type="EMBL" id="RPE26627.1"/>
    </source>
</evidence>
<proteinExistence type="predicted"/>
<dbReference type="Proteomes" id="UP000266906">
    <property type="component" value="Unassembled WGS sequence"/>
</dbReference>